<reference evidence="3 4" key="1">
    <citation type="submission" date="2025-04" db="UniProtKB">
        <authorList>
            <consortium name="RefSeq"/>
        </authorList>
    </citation>
    <scope>IDENTIFICATION</scope>
    <source>
        <tissue evidence="3 4">Blood</tissue>
    </source>
</reference>
<dbReference type="KEGG" id="zca:113910434"/>
<gene>
    <name evidence="3 4 5" type="primary">LOC113910434</name>
</gene>
<evidence type="ECO:0000313" key="2">
    <source>
        <dbReference type="Proteomes" id="UP000515165"/>
    </source>
</evidence>
<evidence type="ECO:0000256" key="1">
    <source>
        <dbReference type="SAM" id="MobiDB-lite"/>
    </source>
</evidence>
<accession>A0A6P9FKV5</accession>
<keyword evidence="2" id="KW-1185">Reference proteome</keyword>
<organism evidence="2 4">
    <name type="scientific">Zalophus californianus</name>
    <name type="common">California sealion</name>
    <dbReference type="NCBI Taxonomy" id="9704"/>
    <lineage>
        <taxon>Eukaryota</taxon>
        <taxon>Metazoa</taxon>
        <taxon>Chordata</taxon>
        <taxon>Craniata</taxon>
        <taxon>Vertebrata</taxon>
        <taxon>Euteleostomi</taxon>
        <taxon>Mammalia</taxon>
        <taxon>Eutheria</taxon>
        <taxon>Laurasiatheria</taxon>
        <taxon>Carnivora</taxon>
        <taxon>Caniformia</taxon>
        <taxon>Pinnipedia</taxon>
        <taxon>Otariidae</taxon>
        <taxon>Zalophus</taxon>
    </lineage>
</organism>
<feature type="region of interest" description="Disordered" evidence="1">
    <location>
        <begin position="1"/>
        <end position="26"/>
    </location>
</feature>
<dbReference type="Proteomes" id="UP000515165">
    <property type="component" value="Chromosome 6"/>
</dbReference>
<evidence type="ECO:0000313" key="5">
    <source>
        <dbReference type="RefSeq" id="XP_035584094.1"/>
    </source>
</evidence>
<feature type="compositionally biased region" description="Low complexity" evidence="1">
    <location>
        <begin position="1"/>
        <end position="13"/>
    </location>
</feature>
<evidence type="ECO:0000313" key="4">
    <source>
        <dbReference type="RefSeq" id="XP_035584093.1"/>
    </source>
</evidence>
<evidence type="ECO:0000313" key="3">
    <source>
        <dbReference type="RefSeq" id="XP_035584092.1"/>
    </source>
</evidence>
<sequence length="213" mass="23871">MSLIRSHSSSSKSPLTPEMSGPHTINSTRQVGLNAVGWTNGTTFSLYFFCPCPQLYAPQRGGVDRKRHTMILQRLKLAICFRGSLPLQHPALLWRALLQRRRDGRHIGLRANTTLAQSEACLISMPTNISRMSQSMKKSILDLVSVTLLLCLVLMRDDRIPQKEKHLLPGGGRPRVTEMPKAKLQQNTLNACYMPGTRHVEQSTEPVFVSLTK</sequence>
<dbReference type="AlphaFoldDB" id="A0A6P9FKV5"/>
<dbReference type="GeneID" id="113910434"/>
<dbReference type="RefSeq" id="XP_035584092.1">
    <property type="nucleotide sequence ID" value="XM_035728199.1"/>
</dbReference>
<dbReference type="RefSeq" id="XP_035584094.1">
    <property type="nucleotide sequence ID" value="XM_035728201.1"/>
</dbReference>
<protein>
    <submittedName>
        <fullName evidence="3 4">Uncharacterized protein LOC113910434</fullName>
    </submittedName>
</protein>
<name>A0A6P9FKV5_ZALCA</name>
<proteinExistence type="predicted"/>
<dbReference type="RefSeq" id="XP_035584093.1">
    <property type="nucleotide sequence ID" value="XM_035728200.1"/>
</dbReference>